<evidence type="ECO:0000256" key="1">
    <source>
        <dbReference type="SAM" id="MobiDB-lite"/>
    </source>
</evidence>
<dbReference type="AlphaFoldDB" id="A0A0C9XDJ1"/>
<protein>
    <submittedName>
        <fullName evidence="2">Uncharacterized protein</fullName>
    </submittedName>
</protein>
<reference evidence="3" key="2">
    <citation type="submission" date="2015-01" db="EMBL/GenBank/DDBJ databases">
        <title>Evolutionary Origins and Diversification of the Mycorrhizal Mutualists.</title>
        <authorList>
            <consortium name="DOE Joint Genome Institute"/>
            <consortium name="Mycorrhizal Genomics Consortium"/>
            <person name="Kohler A."/>
            <person name="Kuo A."/>
            <person name="Nagy L.G."/>
            <person name="Floudas D."/>
            <person name="Copeland A."/>
            <person name="Barry K.W."/>
            <person name="Cichocki N."/>
            <person name="Veneault-Fourrey C."/>
            <person name="LaButti K."/>
            <person name="Lindquist E.A."/>
            <person name="Lipzen A."/>
            <person name="Lundell T."/>
            <person name="Morin E."/>
            <person name="Murat C."/>
            <person name="Riley R."/>
            <person name="Ohm R."/>
            <person name="Sun H."/>
            <person name="Tunlid A."/>
            <person name="Henrissat B."/>
            <person name="Grigoriev I.V."/>
            <person name="Hibbett D.S."/>
            <person name="Martin F."/>
        </authorList>
    </citation>
    <scope>NUCLEOTIDE SEQUENCE [LARGE SCALE GENOMIC DNA]</scope>
    <source>
        <strain evidence="3">LaAM-08-1</strain>
    </source>
</reference>
<feature type="region of interest" description="Disordered" evidence="1">
    <location>
        <begin position="90"/>
        <end position="115"/>
    </location>
</feature>
<dbReference type="Proteomes" id="UP000054477">
    <property type="component" value="Unassembled WGS sequence"/>
</dbReference>
<keyword evidence="3" id="KW-1185">Reference proteome</keyword>
<dbReference type="OrthoDB" id="3256367at2759"/>
<dbReference type="HOGENOM" id="CLU_664050_0_0_1"/>
<organism evidence="2 3">
    <name type="scientific">Laccaria amethystina LaAM-08-1</name>
    <dbReference type="NCBI Taxonomy" id="1095629"/>
    <lineage>
        <taxon>Eukaryota</taxon>
        <taxon>Fungi</taxon>
        <taxon>Dikarya</taxon>
        <taxon>Basidiomycota</taxon>
        <taxon>Agaricomycotina</taxon>
        <taxon>Agaricomycetes</taxon>
        <taxon>Agaricomycetidae</taxon>
        <taxon>Agaricales</taxon>
        <taxon>Agaricineae</taxon>
        <taxon>Hydnangiaceae</taxon>
        <taxon>Laccaria</taxon>
    </lineage>
</organism>
<proteinExistence type="predicted"/>
<name>A0A0C9XDJ1_9AGAR</name>
<feature type="compositionally biased region" description="Acidic residues" evidence="1">
    <location>
        <begin position="90"/>
        <end position="108"/>
    </location>
</feature>
<dbReference type="STRING" id="1095629.A0A0C9XDJ1"/>
<sequence length="353" mass="40314">MDRELPPEIWMQVHELACTDDGRTGRSLSLVSRRFNEISRPYKYQSLAVVRSKQILALESRLSQLQTEFKQVRFLFVHCPHLFLDVSDDESDDEYQTMEGTDMEEDSTSDGTSYEGEMSIDEEEAMLDEAVDLMKLQEGLPSTASVNLDELSEPSIFHKEMNKGDGVVLRSFRALLAAISPSLKILSVHWSSFEPLLLEELFPVLPVLSELHLRRNFTSDDEVEPETEDFCLPLFPALRRLHISGYLDQRPMHFGACLGVLSPVLTHLRLPGYHLHLRTTTSPLLPSNVMTVIVEQIPFHLVNAGQEGLWQLVFGSDTTSKELYVVPRTPDSPEEWKRLWLERVDGRDGCWLD</sequence>
<reference evidence="2 3" key="1">
    <citation type="submission" date="2014-04" db="EMBL/GenBank/DDBJ databases">
        <authorList>
            <consortium name="DOE Joint Genome Institute"/>
            <person name="Kuo A."/>
            <person name="Kohler A."/>
            <person name="Nagy L.G."/>
            <person name="Floudas D."/>
            <person name="Copeland A."/>
            <person name="Barry K.W."/>
            <person name="Cichocki N."/>
            <person name="Veneault-Fourrey C."/>
            <person name="LaButti K."/>
            <person name="Lindquist E.A."/>
            <person name="Lipzen A."/>
            <person name="Lundell T."/>
            <person name="Morin E."/>
            <person name="Murat C."/>
            <person name="Sun H."/>
            <person name="Tunlid A."/>
            <person name="Henrissat B."/>
            <person name="Grigoriev I.V."/>
            <person name="Hibbett D.S."/>
            <person name="Martin F."/>
            <person name="Nordberg H.P."/>
            <person name="Cantor M.N."/>
            <person name="Hua S.X."/>
        </authorList>
    </citation>
    <scope>NUCLEOTIDE SEQUENCE [LARGE SCALE GENOMIC DNA]</scope>
    <source>
        <strain evidence="2 3">LaAM-08-1</strain>
    </source>
</reference>
<dbReference type="SUPFAM" id="SSF52047">
    <property type="entry name" value="RNI-like"/>
    <property type="match status" value="1"/>
</dbReference>
<evidence type="ECO:0000313" key="3">
    <source>
        <dbReference type="Proteomes" id="UP000054477"/>
    </source>
</evidence>
<dbReference type="EMBL" id="KN838643">
    <property type="protein sequence ID" value="KIJ99628.1"/>
    <property type="molecule type" value="Genomic_DNA"/>
</dbReference>
<gene>
    <name evidence="2" type="ORF">K443DRAFT_101943</name>
</gene>
<accession>A0A0C9XDJ1</accession>
<evidence type="ECO:0000313" key="2">
    <source>
        <dbReference type="EMBL" id="KIJ99628.1"/>
    </source>
</evidence>